<dbReference type="AlphaFoldDB" id="A0A066XZN4"/>
<feature type="region of interest" description="Disordered" evidence="1">
    <location>
        <begin position="101"/>
        <end position="131"/>
    </location>
</feature>
<name>A0A066XZN4_COLSU</name>
<keyword evidence="3" id="KW-1185">Reference proteome</keyword>
<dbReference type="OrthoDB" id="515692at2759"/>
<accession>A0A066XZN4</accession>
<proteinExistence type="predicted"/>
<evidence type="ECO:0000256" key="1">
    <source>
        <dbReference type="SAM" id="MobiDB-lite"/>
    </source>
</evidence>
<dbReference type="Proteomes" id="UP000027238">
    <property type="component" value="Unassembled WGS sequence"/>
</dbReference>
<dbReference type="HOGENOM" id="CLU_1927477_0_0_1"/>
<comment type="caution">
    <text evidence="2">The sequence shown here is derived from an EMBL/GenBank/DDBJ whole genome shotgun (WGS) entry which is preliminary data.</text>
</comment>
<sequence length="131" mass="14223">MHSIAAFIEHASLARRSSKSKQPRNDQEIDYSELLSPTRTLLPAQRPRPITSPKITTAATVDALVAALGIFALLSLELRRCVLVAAFGERTIHLDVRPAPRAHGVARKHGREAAPPSRHSYGCCPTAGARQ</sequence>
<organism evidence="2 3">
    <name type="scientific">Colletotrichum sublineola</name>
    <name type="common">Sorghum anthracnose fungus</name>
    <dbReference type="NCBI Taxonomy" id="1173701"/>
    <lineage>
        <taxon>Eukaryota</taxon>
        <taxon>Fungi</taxon>
        <taxon>Dikarya</taxon>
        <taxon>Ascomycota</taxon>
        <taxon>Pezizomycotina</taxon>
        <taxon>Sordariomycetes</taxon>
        <taxon>Hypocreomycetidae</taxon>
        <taxon>Glomerellales</taxon>
        <taxon>Glomerellaceae</taxon>
        <taxon>Colletotrichum</taxon>
        <taxon>Colletotrichum graminicola species complex</taxon>
    </lineage>
</organism>
<reference evidence="3" key="1">
    <citation type="journal article" date="2014" name="Genome Announc.">
        <title>Draft genome sequence of Colletotrichum sublineola, a destructive pathogen of cultivated sorghum.</title>
        <authorList>
            <person name="Baroncelli R."/>
            <person name="Sanz-Martin J.M."/>
            <person name="Rech G.E."/>
            <person name="Sukno S.A."/>
            <person name="Thon M.R."/>
        </authorList>
    </citation>
    <scope>NUCLEOTIDE SEQUENCE [LARGE SCALE GENOMIC DNA]</scope>
    <source>
        <strain evidence="3">TX430BB</strain>
    </source>
</reference>
<evidence type="ECO:0000313" key="2">
    <source>
        <dbReference type="EMBL" id="KDN71226.1"/>
    </source>
</evidence>
<gene>
    <name evidence="2" type="ORF">CSUB01_08436</name>
</gene>
<dbReference type="STRING" id="1173701.A0A066XZN4"/>
<dbReference type="EMBL" id="JMSE01000224">
    <property type="protein sequence ID" value="KDN71226.1"/>
    <property type="molecule type" value="Genomic_DNA"/>
</dbReference>
<protein>
    <submittedName>
        <fullName evidence="2">Uncharacterized protein</fullName>
    </submittedName>
</protein>
<evidence type="ECO:0000313" key="3">
    <source>
        <dbReference type="Proteomes" id="UP000027238"/>
    </source>
</evidence>